<evidence type="ECO:0000256" key="6">
    <source>
        <dbReference type="PROSITE-ProRule" id="PRU00339"/>
    </source>
</evidence>
<feature type="compositionally biased region" description="Polar residues" evidence="8">
    <location>
        <begin position="421"/>
        <end position="431"/>
    </location>
</feature>
<dbReference type="CDD" id="cd11381">
    <property type="entry name" value="NSA2"/>
    <property type="match status" value="1"/>
</dbReference>
<keyword evidence="3" id="KW-0690">Ribosome biogenesis</keyword>
<dbReference type="Proteomes" id="UP000717996">
    <property type="component" value="Unassembled WGS sequence"/>
</dbReference>
<dbReference type="Gene3D" id="1.10.287.110">
    <property type="entry name" value="DnaJ domain"/>
    <property type="match status" value="1"/>
</dbReference>
<dbReference type="InterPro" id="IPR039411">
    <property type="entry name" value="NSA2_fam"/>
</dbReference>
<dbReference type="PROSITE" id="PS50005">
    <property type="entry name" value="TPR"/>
    <property type="match status" value="1"/>
</dbReference>
<dbReference type="GO" id="GO:0042273">
    <property type="term" value="P:ribosomal large subunit biogenesis"/>
    <property type="evidence" value="ECO:0007669"/>
    <property type="project" value="UniProtKB-ARBA"/>
</dbReference>
<dbReference type="InterPro" id="IPR015940">
    <property type="entry name" value="UBA"/>
</dbReference>
<dbReference type="FunFam" id="2.40.10.310:FF:000001">
    <property type="entry name" value="NSA2, ribosome biogenesis homolog"/>
    <property type="match status" value="1"/>
</dbReference>
<dbReference type="SUPFAM" id="SSF46934">
    <property type="entry name" value="UBA-like"/>
    <property type="match status" value="1"/>
</dbReference>
<dbReference type="SMART" id="SM00028">
    <property type="entry name" value="TPR"/>
    <property type="match status" value="3"/>
</dbReference>
<feature type="coiled-coil region" evidence="7">
    <location>
        <begin position="700"/>
        <end position="727"/>
    </location>
</feature>
<evidence type="ECO:0000259" key="9">
    <source>
        <dbReference type="PROSITE" id="PS50030"/>
    </source>
</evidence>
<dbReference type="SMART" id="SM00165">
    <property type="entry name" value="UBA"/>
    <property type="match status" value="1"/>
</dbReference>
<protein>
    <recommendedName>
        <fullName evidence="9">UBA domain-containing protein</fullName>
    </recommendedName>
</protein>
<dbReference type="SUPFAM" id="SSF48452">
    <property type="entry name" value="TPR-like"/>
    <property type="match status" value="1"/>
</dbReference>
<comment type="caution">
    <text evidence="10">The sequence shown here is derived from an EMBL/GenBank/DDBJ whole genome shotgun (WGS) entry which is preliminary data.</text>
</comment>
<keyword evidence="5" id="KW-0539">Nucleus</keyword>
<keyword evidence="6" id="KW-0802">TPR repeat</keyword>
<sequence>MDDLLDLNWSSTSTLNTVKEKKQQQQQQQQEKDVFADLLPASNNSKSNDNTKLSLLEQQRKQHQQGSSSWSLPITPEISNISKITPQATPPPLTTSSSPANKPISFEDLLNPFGSSQKQSKVNKNTPINQLQNSSKPITLTENKDQWNFDLLDTQPVEQTEINETIAANSDPFDLDVLMQGAQKVTTQTVSISAEFDEDNPLGILAGPVQSQKDDIKLERADSPPPPIQQNGSEVLEADEDEMLAKLIDMGFSLQQSKFALEATGGYDLQSAIDLLMQSSEPVRQYRSKKFDRTSPQTSHSEQTRHTSFPLGPQNAEQQNQRQGGDDILDFHKDKIVGQAQELGGMLYKNAASFLKLGREKVTKAVGDWQEQQRAQRLRQLQEQQKGPIRPKWMTNDMDNMGNMDMHEKTAEKPTDDMNNRMGNRQDNYQLKHTVPTAQKAPPQQKPKKDILLNDADEQVYVSPSRRKKTPTTSGRSTPQSIIDNITPSTVAQQAVPPSKPQKRTRPVINASADVIRKVNQIREQGNEKFKLGQFGEAEEAYTRAIELLPSGHDYQVVLRNNRAMTRLKTGDYKKCIEDCNIAIKLSKESGEENSVTEWFTINWRDQLLKSLHRKSEALENIEKYKEALETYGEALKIEGPSNSKLSQGMARCRQALNPKIAAAKAQPTKSIPQPKKEDIMASFDPTVTTTSFSEPVVSAEELNNSKAVAEMRAKAAEQEAEEAERLSKTDDVNTRLIAWKAGKEQNLRALLATLDTLLWPGAQWKGAQMSDLIDIKRCKITYMKAIAKVHPDKPQNEHIEEHIKRHGRRLDYEERKRKKEARMAHKSSQIAQKLHGLKAKLHNKKRHAEKIQMKKAIKQHEEKNAKQKTADAVPEGAVPTYLLDREGEDRAKILSNMVKQKRKEKAGKWSVPLPTVRGIAEDEMFKVMKTGKNKSKQWKRLVTKATFVGEGFTRKPPKYERFVRPMGLRYKKAHVTHPELKATFCLPIIGVKKNPQSPLYTQLGVITKGTVLEVNVSELGLVTTGGKVVWGKYAQVTNNPENDGCINAVLLV</sequence>
<keyword evidence="4" id="KW-0698">rRNA processing</keyword>
<keyword evidence="7" id="KW-0175">Coiled coil</keyword>
<reference evidence="10" key="1">
    <citation type="journal article" date="2020" name="Microb. Genom.">
        <title>Genetic diversity of clinical and environmental Mucorales isolates obtained from an investigation of mucormycosis cases among solid organ transplant recipients.</title>
        <authorList>
            <person name="Nguyen M.H."/>
            <person name="Kaul D."/>
            <person name="Muto C."/>
            <person name="Cheng S.J."/>
            <person name="Richter R.A."/>
            <person name="Bruno V.M."/>
            <person name="Liu G."/>
            <person name="Beyhan S."/>
            <person name="Sundermann A.J."/>
            <person name="Mounaud S."/>
            <person name="Pasculle A.W."/>
            <person name="Nierman W.C."/>
            <person name="Driscoll E."/>
            <person name="Cumbie R."/>
            <person name="Clancy C.J."/>
            <person name="Dupont C.L."/>
        </authorList>
    </citation>
    <scope>NUCLEOTIDE SEQUENCE</scope>
    <source>
        <strain evidence="10">GL16</strain>
    </source>
</reference>
<feature type="compositionally biased region" description="Polar residues" evidence="8">
    <location>
        <begin position="64"/>
        <end position="84"/>
    </location>
</feature>
<feature type="domain" description="UBA" evidence="9">
    <location>
        <begin position="237"/>
        <end position="279"/>
    </location>
</feature>
<feature type="compositionally biased region" description="Polar residues" evidence="8">
    <location>
        <begin position="471"/>
        <end position="485"/>
    </location>
</feature>
<evidence type="ECO:0000256" key="1">
    <source>
        <dbReference type="ARBA" id="ARBA00004604"/>
    </source>
</evidence>
<proteinExistence type="inferred from homology"/>
<dbReference type="InterPro" id="IPR036869">
    <property type="entry name" value="J_dom_sf"/>
</dbReference>
<feature type="compositionally biased region" description="Polar residues" evidence="8">
    <location>
        <begin position="113"/>
        <end position="132"/>
    </location>
</feature>
<feature type="repeat" description="TPR" evidence="6">
    <location>
        <begin position="519"/>
        <end position="552"/>
    </location>
</feature>
<dbReference type="GO" id="GO:0005730">
    <property type="term" value="C:nucleolus"/>
    <property type="evidence" value="ECO:0007669"/>
    <property type="project" value="UniProtKB-SubCell"/>
</dbReference>
<evidence type="ECO:0000256" key="8">
    <source>
        <dbReference type="SAM" id="MobiDB-lite"/>
    </source>
</evidence>
<comment type="subcellular location">
    <subcellularLocation>
        <location evidence="1">Nucleus</location>
        <location evidence="1">Nucleolus</location>
    </subcellularLocation>
</comment>
<name>A0A9P6YES9_RHIOR</name>
<feature type="region of interest" description="Disordered" evidence="8">
    <location>
        <begin position="390"/>
        <end position="485"/>
    </location>
</feature>
<dbReference type="InterPro" id="IPR009060">
    <property type="entry name" value="UBA-like_sf"/>
</dbReference>
<dbReference type="InterPro" id="IPR019734">
    <property type="entry name" value="TPR_rpt"/>
</dbReference>
<evidence type="ECO:0000313" key="11">
    <source>
        <dbReference type="Proteomes" id="UP000717996"/>
    </source>
</evidence>
<evidence type="ECO:0000256" key="5">
    <source>
        <dbReference type="ARBA" id="ARBA00023242"/>
    </source>
</evidence>
<accession>A0A9P6YES9</accession>
<dbReference type="AlphaFoldDB" id="A0A9P6YES9"/>
<dbReference type="GO" id="GO:0030684">
    <property type="term" value="C:preribosome"/>
    <property type="evidence" value="ECO:0007669"/>
    <property type="project" value="UniProtKB-ARBA"/>
</dbReference>
<feature type="compositionally biased region" description="Basic and acidic residues" evidence="8">
    <location>
        <begin position="405"/>
        <end position="419"/>
    </location>
</feature>
<dbReference type="InterPro" id="IPR011990">
    <property type="entry name" value="TPR-like_helical_dom_sf"/>
</dbReference>
<dbReference type="Pfam" id="PF01201">
    <property type="entry name" value="Ribosomal_S8e"/>
    <property type="match status" value="1"/>
</dbReference>
<dbReference type="Gene3D" id="1.25.40.10">
    <property type="entry name" value="Tetratricopeptide repeat domain"/>
    <property type="match status" value="1"/>
</dbReference>
<dbReference type="InterPro" id="IPR022309">
    <property type="entry name" value="Ribosomal_Se8/biogenesis_NSA2"/>
</dbReference>
<feature type="compositionally biased region" description="Polar residues" evidence="8">
    <location>
        <begin position="41"/>
        <end position="57"/>
    </location>
</feature>
<dbReference type="SUPFAM" id="SSF46565">
    <property type="entry name" value="Chaperone J-domain"/>
    <property type="match status" value="1"/>
</dbReference>
<feature type="compositionally biased region" description="Low complexity" evidence="8">
    <location>
        <begin position="394"/>
        <end position="404"/>
    </location>
</feature>
<dbReference type="GO" id="GO:0006364">
    <property type="term" value="P:rRNA processing"/>
    <property type="evidence" value="ECO:0007669"/>
    <property type="project" value="UniProtKB-KW"/>
</dbReference>
<feature type="compositionally biased region" description="Polar residues" evidence="8">
    <location>
        <begin position="8"/>
        <end position="17"/>
    </location>
</feature>
<organism evidence="10 11">
    <name type="scientific">Rhizopus oryzae</name>
    <name type="common">Mucormycosis agent</name>
    <name type="synonym">Rhizopus arrhizus var. delemar</name>
    <dbReference type="NCBI Taxonomy" id="64495"/>
    <lineage>
        <taxon>Eukaryota</taxon>
        <taxon>Fungi</taxon>
        <taxon>Fungi incertae sedis</taxon>
        <taxon>Mucoromycota</taxon>
        <taxon>Mucoromycotina</taxon>
        <taxon>Mucoromycetes</taxon>
        <taxon>Mucorales</taxon>
        <taxon>Mucorineae</taxon>
        <taxon>Rhizopodaceae</taxon>
        <taxon>Rhizopus</taxon>
    </lineage>
</organism>
<dbReference type="EMBL" id="JAANIT010000608">
    <property type="protein sequence ID" value="KAG1546011.1"/>
    <property type="molecule type" value="Genomic_DNA"/>
</dbReference>
<dbReference type="Gene3D" id="1.10.8.10">
    <property type="entry name" value="DNA helicase RuvA subunit, C-terminal domain"/>
    <property type="match status" value="1"/>
</dbReference>
<comment type="similarity">
    <text evidence="2">Belongs to the eukaryotic ribosomal protein eS8 family. Ribosome biogenesis protein NSA2 subfamily.</text>
</comment>
<evidence type="ECO:0000256" key="3">
    <source>
        <dbReference type="ARBA" id="ARBA00022517"/>
    </source>
</evidence>
<evidence type="ECO:0000256" key="7">
    <source>
        <dbReference type="SAM" id="Coils"/>
    </source>
</evidence>
<dbReference type="Gene3D" id="2.40.10.310">
    <property type="match status" value="1"/>
</dbReference>
<evidence type="ECO:0000256" key="4">
    <source>
        <dbReference type="ARBA" id="ARBA00022552"/>
    </source>
</evidence>
<dbReference type="PROSITE" id="PS50030">
    <property type="entry name" value="UBA"/>
    <property type="match status" value="1"/>
</dbReference>
<feature type="region of interest" description="Disordered" evidence="8">
    <location>
        <begin position="284"/>
        <end position="323"/>
    </location>
</feature>
<evidence type="ECO:0000256" key="2">
    <source>
        <dbReference type="ARBA" id="ARBA00005424"/>
    </source>
</evidence>
<gene>
    <name evidence="10" type="ORF">G6F51_005125</name>
</gene>
<dbReference type="PANTHER" id="PTHR12642">
    <property type="entry name" value="RIBOSOME BIOGENESIS PROTEIN NSA2 HOMOLOG"/>
    <property type="match status" value="1"/>
</dbReference>
<evidence type="ECO:0000313" key="10">
    <source>
        <dbReference type="EMBL" id="KAG1546011.1"/>
    </source>
</evidence>
<feature type="region of interest" description="Disordered" evidence="8">
    <location>
        <begin position="1"/>
        <end position="132"/>
    </location>
</feature>